<dbReference type="InterPro" id="IPR023393">
    <property type="entry name" value="START-like_dom_sf"/>
</dbReference>
<protein>
    <recommendedName>
        <fullName evidence="3">SRPBCC family protein</fullName>
    </recommendedName>
</protein>
<dbReference type="OrthoDB" id="9793552at2"/>
<evidence type="ECO:0000313" key="2">
    <source>
        <dbReference type="Proteomes" id="UP000309872"/>
    </source>
</evidence>
<reference evidence="1 2" key="1">
    <citation type="submission" date="2019-04" db="EMBL/GenBank/DDBJ databases">
        <title>Sphingobacterium olei sp. nov., isolated from oil-contaminated soil.</title>
        <authorList>
            <person name="Liu B."/>
        </authorList>
    </citation>
    <scope>NUCLEOTIDE SEQUENCE [LARGE SCALE GENOMIC DNA]</scope>
    <source>
        <strain evidence="1 2">Y3L14</strain>
    </source>
</reference>
<gene>
    <name evidence="1" type="ORF">FAZ19_20005</name>
</gene>
<dbReference type="EMBL" id="SUKA01000007">
    <property type="protein sequence ID" value="TJY62754.1"/>
    <property type="molecule type" value="Genomic_DNA"/>
</dbReference>
<evidence type="ECO:0008006" key="3">
    <source>
        <dbReference type="Google" id="ProtNLM"/>
    </source>
</evidence>
<keyword evidence="2" id="KW-1185">Reference proteome</keyword>
<evidence type="ECO:0000313" key="1">
    <source>
        <dbReference type="EMBL" id="TJY62754.1"/>
    </source>
</evidence>
<dbReference type="CDD" id="cd07820">
    <property type="entry name" value="SRPBCC_3"/>
    <property type="match status" value="1"/>
</dbReference>
<dbReference type="Gene3D" id="3.30.530.20">
    <property type="match status" value="1"/>
</dbReference>
<comment type="caution">
    <text evidence="1">The sequence shown here is derived from an EMBL/GenBank/DDBJ whole genome shotgun (WGS) entry which is preliminary data.</text>
</comment>
<dbReference type="SUPFAM" id="SSF55961">
    <property type="entry name" value="Bet v1-like"/>
    <property type="match status" value="1"/>
</dbReference>
<organism evidence="1 2">
    <name type="scientific">Sphingobacterium alkalisoli</name>
    <dbReference type="NCBI Taxonomy" id="1874115"/>
    <lineage>
        <taxon>Bacteria</taxon>
        <taxon>Pseudomonadati</taxon>
        <taxon>Bacteroidota</taxon>
        <taxon>Sphingobacteriia</taxon>
        <taxon>Sphingobacteriales</taxon>
        <taxon>Sphingobacteriaceae</taxon>
        <taxon>Sphingobacterium</taxon>
    </lineage>
</organism>
<proteinExistence type="predicted"/>
<dbReference type="RefSeq" id="WP_136822541.1">
    <property type="nucleotide sequence ID" value="NZ_BMJX01000007.1"/>
</dbReference>
<sequence length="153" mass="18244">MRYLLYREQQLCTDIETAWAFFSSPSNLSVLTPPEMKFKVRSELEEGGIYEGMLIDYNVTPLLGIPMKWQTEITKVMPLVCFTDYQRKGPYKLWNHQHHFAENEDGVRMTDIIDYELPFGLLGDWVHRLLVKQKLETIFDFRFQVLEKEFNKK</sequence>
<dbReference type="AlphaFoldDB" id="A0A4U0GVX4"/>
<dbReference type="Proteomes" id="UP000309872">
    <property type="component" value="Unassembled WGS sequence"/>
</dbReference>
<name>A0A4U0GVX4_9SPHI</name>
<accession>A0A4U0GVX4</accession>